<dbReference type="AlphaFoldDB" id="A0A8H7UBV6"/>
<feature type="region of interest" description="Disordered" evidence="1">
    <location>
        <begin position="102"/>
        <end position="152"/>
    </location>
</feature>
<proteinExistence type="predicted"/>
<protein>
    <recommendedName>
        <fullName evidence="4">NET domain-containing protein</fullName>
    </recommendedName>
</protein>
<keyword evidence="3" id="KW-1185">Reference proteome</keyword>
<feature type="compositionally biased region" description="Polar residues" evidence="1">
    <location>
        <begin position="112"/>
        <end position="124"/>
    </location>
</feature>
<dbReference type="OrthoDB" id="2416617at2759"/>
<evidence type="ECO:0008006" key="4">
    <source>
        <dbReference type="Google" id="ProtNLM"/>
    </source>
</evidence>
<evidence type="ECO:0000256" key="1">
    <source>
        <dbReference type="SAM" id="MobiDB-lite"/>
    </source>
</evidence>
<dbReference type="InterPro" id="IPR038336">
    <property type="entry name" value="NET_sf"/>
</dbReference>
<feature type="compositionally biased region" description="Basic residues" evidence="1">
    <location>
        <begin position="318"/>
        <end position="331"/>
    </location>
</feature>
<evidence type="ECO:0000313" key="3">
    <source>
        <dbReference type="Proteomes" id="UP000654370"/>
    </source>
</evidence>
<dbReference type="EMBL" id="JAEPQZ010000014">
    <property type="protein sequence ID" value="KAG2173874.1"/>
    <property type="molecule type" value="Genomic_DNA"/>
</dbReference>
<dbReference type="Proteomes" id="UP000654370">
    <property type="component" value="Unassembled WGS sequence"/>
</dbReference>
<comment type="caution">
    <text evidence="2">The sequence shown here is derived from an EMBL/GenBank/DDBJ whole genome shotgun (WGS) entry which is preliminary data.</text>
</comment>
<reference evidence="2" key="1">
    <citation type="submission" date="2020-12" db="EMBL/GenBank/DDBJ databases">
        <title>Metabolic potential, ecology and presence of endohyphal bacteria is reflected in genomic diversity of Mucoromycotina.</title>
        <authorList>
            <person name="Muszewska A."/>
            <person name="Okrasinska A."/>
            <person name="Steczkiewicz K."/>
            <person name="Drgas O."/>
            <person name="Orlowska M."/>
            <person name="Perlinska-Lenart U."/>
            <person name="Aleksandrzak-Piekarczyk T."/>
            <person name="Szatraj K."/>
            <person name="Zielenkiewicz U."/>
            <person name="Pilsyk S."/>
            <person name="Malc E."/>
            <person name="Mieczkowski P."/>
            <person name="Kruszewska J.S."/>
            <person name="Biernat P."/>
            <person name="Pawlowska J."/>
        </authorList>
    </citation>
    <scope>NUCLEOTIDE SEQUENCE</scope>
    <source>
        <strain evidence="2">WA0000067209</strain>
    </source>
</reference>
<sequence length="482" mass="53546">MNDNLLEELMGEKADKNGGKPIDLKQDVAWDQWHDLISAEDLTDEMEQIMMNEPLPTWVDSWQNNLESPSLESSIFPHTLQDLFGGEELAAGLYDEMTFYPTQDSPVMENPELTSSDNSVTDDSQIVEIDAYQQHNSSDSESSDSDDDEDEHVEKVNASFAHDVVSDSEDEDRDFYQKAYASRGSETIPVASFMQRRQMEESILEKITHQLEAEKLPAILTIIGSDPDHQAHGGEVEIDLTRLDQNRLGRIMAYVDACVLEQQGGPVVQLCDFLIPVAPAPVVAEEFTPSAPKRKRRSKARSRDTDDDSDEDVAYTAPRKRRPAKKRSRKQSAKDTIPNTVITDDFAFGLGGSILDGPVSISTLSSVGVQKAGKSIKSKPVASIDPESIAVSRPKRRAAVHKRRMMEQLLAPSDDEEDDNQELASTQNVSLVVHSEERMDMRVTEDKVIVHESITAPVAGPLASTYVQAVVTDDEEDIDIMD</sequence>
<evidence type="ECO:0000313" key="2">
    <source>
        <dbReference type="EMBL" id="KAG2173874.1"/>
    </source>
</evidence>
<feature type="compositionally biased region" description="Acidic residues" evidence="1">
    <location>
        <begin position="141"/>
        <end position="151"/>
    </location>
</feature>
<feature type="region of interest" description="Disordered" evidence="1">
    <location>
        <begin position="287"/>
        <end position="336"/>
    </location>
</feature>
<gene>
    <name evidence="2" type="ORF">INT43_005294</name>
</gene>
<name>A0A8H7UBV6_MORIS</name>
<accession>A0A8H7UBV6</accession>
<dbReference type="Gene3D" id="1.20.1270.220">
    <property type="match status" value="1"/>
</dbReference>
<organism evidence="2 3">
    <name type="scientific">Mortierella isabellina</name>
    <name type="common">Filamentous fungus</name>
    <name type="synonym">Umbelopsis isabellina</name>
    <dbReference type="NCBI Taxonomy" id="91625"/>
    <lineage>
        <taxon>Eukaryota</taxon>
        <taxon>Fungi</taxon>
        <taxon>Fungi incertae sedis</taxon>
        <taxon>Mucoromycota</taxon>
        <taxon>Mucoromycotina</taxon>
        <taxon>Umbelopsidomycetes</taxon>
        <taxon>Umbelopsidales</taxon>
        <taxon>Umbelopsidaceae</taxon>
        <taxon>Umbelopsis</taxon>
    </lineage>
</organism>